<dbReference type="PANTHER" id="PTHR33798">
    <property type="entry name" value="FLAVOPROTEIN OXYGENASE"/>
    <property type="match status" value="1"/>
</dbReference>
<reference evidence="6 7" key="1">
    <citation type="journal article" date="2016" name="Front. Microbiol.">
        <title>Genomic Resource of Rice Seed Associated Bacteria.</title>
        <authorList>
            <person name="Midha S."/>
            <person name="Bansal K."/>
            <person name="Sharma S."/>
            <person name="Kumar N."/>
            <person name="Patil P.P."/>
            <person name="Chaudhry V."/>
            <person name="Patil P.B."/>
        </authorList>
    </citation>
    <scope>NUCLEOTIDE SEQUENCE [LARGE SCALE GENOMIC DNA]</scope>
    <source>
        <strain evidence="6 7">NS220</strain>
    </source>
</reference>
<evidence type="ECO:0000313" key="7">
    <source>
        <dbReference type="Proteomes" id="UP000075025"/>
    </source>
</evidence>
<protein>
    <recommendedName>
        <fullName evidence="5">Flavin reductase like domain-containing protein</fullName>
    </recommendedName>
</protein>
<comment type="similarity">
    <text evidence="4">Belongs to the flavoredoxin family.</text>
</comment>
<evidence type="ECO:0000256" key="1">
    <source>
        <dbReference type="ARBA" id="ARBA00001917"/>
    </source>
</evidence>
<comment type="caution">
    <text evidence="6">The sequence shown here is derived from an EMBL/GenBank/DDBJ whole genome shotgun (WGS) entry which is preliminary data.</text>
</comment>
<gene>
    <name evidence="6" type="ORF">NS220_17340</name>
</gene>
<accession>A0A147ESI5</accession>
<evidence type="ECO:0000259" key="5">
    <source>
        <dbReference type="SMART" id="SM00903"/>
    </source>
</evidence>
<keyword evidence="2" id="KW-0285">Flavoprotein</keyword>
<dbReference type="PATRIC" id="fig|2033.6.peg.1108"/>
<dbReference type="SMART" id="SM00903">
    <property type="entry name" value="Flavin_Reduct"/>
    <property type="match status" value="1"/>
</dbReference>
<sequence>MFIDAADLSPADTYRLLVGSVVPRPIAWVTSGHDPVNLAPFSSFTWVSQHPAMLGFTVNRRANGRKDTIRNIEEHGEFVVNIAEETMLPALHASSEWMPPEVGEADRLGLELAASRVIGIPGLAEAPVRMECRYHSTTAFSPTGGEFVVGTVVAWTVRDDIVRLGSTGAASIDTELLRPIGRLAGPRYTPLGEVVELPPVPGG</sequence>
<name>A0A147ESI5_MICTE</name>
<organism evidence="6 7">
    <name type="scientific">Microbacterium testaceum</name>
    <name type="common">Aureobacterium testaceum</name>
    <name type="synonym">Brevibacterium testaceum</name>
    <dbReference type="NCBI Taxonomy" id="2033"/>
    <lineage>
        <taxon>Bacteria</taxon>
        <taxon>Bacillati</taxon>
        <taxon>Actinomycetota</taxon>
        <taxon>Actinomycetes</taxon>
        <taxon>Micrococcales</taxon>
        <taxon>Microbacteriaceae</taxon>
        <taxon>Microbacterium</taxon>
    </lineage>
</organism>
<dbReference type="Pfam" id="PF01613">
    <property type="entry name" value="Flavin_Reduct"/>
    <property type="match status" value="1"/>
</dbReference>
<dbReference type="Gene3D" id="2.30.110.10">
    <property type="entry name" value="Electron Transport, Fmn-binding Protein, Chain A"/>
    <property type="match status" value="1"/>
</dbReference>
<dbReference type="GO" id="GO:0010181">
    <property type="term" value="F:FMN binding"/>
    <property type="evidence" value="ECO:0007669"/>
    <property type="project" value="InterPro"/>
</dbReference>
<keyword evidence="3" id="KW-0288">FMN</keyword>
<dbReference type="InterPro" id="IPR002563">
    <property type="entry name" value="Flavin_Rdtase-like_dom"/>
</dbReference>
<dbReference type="RefSeq" id="WP_058625231.1">
    <property type="nucleotide sequence ID" value="NZ_LDRT01000163.1"/>
</dbReference>
<evidence type="ECO:0000256" key="4">
    <source>
        <dbReference type="ARBA" id="ARBA00038054"/>
    </source>
</evidence>
<evidence type="ECO:0000313" key="6">
    <source>
        <dbReference type="EMBL" id="KTR87640.1"/>
    </source>
</evidence>
<proteinExistence type="inferred from homology"/>
<dbReference type="PANTHER" id="PTHR33798:SF5">
    <property type="entry name" value="FLAVIN REDUCTASE LIKE DOMAIN-CONTAINING PROTEIN"/>
    <property type="match status" value="1"/>
</dbReference>
<feature type="domain" description="Flavin reductase like" evidence="5">
    <location>
        <begin position="19"/>
        <end position="166"/>
    </location>
</feature>
<evidence type="ECO:0000256" key="2">
    <source>
        <dbReference type="ARBA" id="ARBA00022630"/>
    </source>
</evidence>
<dbReference type="InterPro" id="IPR012349">
    <property type="entry name" value="Split_barrel_FMN-bd"/>
</dbReference>
<dbReference type="OrthoDB" id="9794638at2"/>
<dbReference type="Proteomes" id="UP000075025">
    <property type="component" value="Unassembled WGS sequence"/>
</dbReference>
<comment type="cofactor">
    <cofactor evidence="1">
        <name>FMN</name>
        <dbReference type="ChEBI" id="CHEBI:58210"/>
    </cofactor>
</comment>
<dbReference type="SUPFAM" id="SSF50475">
    <property type="entry name" value="FMN-binding split barrel"/>
    <property type="match status" value="1"/>
</dbReference>
<evidence type="ECO:0000256" key="3">
    <source>
        <dbReference type="ARBA" id="ARBA00022643"/>
    </source>
</evidence>
<dbReference type="AlphaFoldDB" id="A0A147ESI5"/>
<dbReference type="GO" id="GO:0016646">
    <property type="term" value="F:oxidoreductase activity, acting on the CH-NH group of donors, NAD or NADP as acceptor"/>
    <property type="evidence" value="ECO:0007669"/>
    <property type="project" value="UniProtKB-ARBA"/>
</dbReference>
<dbReference type="EMBL" id="LDRT01000163">
    <property type="protein sequence ID" value="KTR87640.1"/>
    <property type="molecule type" value="Genomic_DNA"/>
</dbReference>